<name>A0A7X7R7Z2_9RHOO</name>
<reference evidence="1 2" key="1">
    <citation type="journal article" date="2020" name="Biotechnol. Biofuels">
        <title>New insights from the biogas microbiome by comprehensive genome-resolved metagenomics of nearly 1600 species originating from multiple anaerobic digesters.</title>
        <authorList>
            <person name="Campanaro S."/>
            <person name="Treu L."/>
            <person name="Rodriguez-R L.M."/>
            <person name="Kovalovszki A."/>
            <person name="Ziels R.M."/>
            <person name="Maus I."/>
            <person name="Zhu X."/>
            <person name="Kougias P.G."/>
            <person name="Basile A."/>
            <person name="Luo G."/>
            <person name="Schluter A."/>
            <person name="Konstantinidis K.T."/>
            <person name="Angelidaki I."/>
        </authorList>
    </citation>
    <scope>NUCLEOTIDE SEQUENCE [LARGE SCALE GENOMIC DNA]</scope>
    <source>
        <strain evidence="1">AS06rmzACSIP_256</strain>
    </source>
</reference>
<sequence length="112" mass="12225">MNLETRVYATTQGCHDRDAAVALMRTLGQHIRDIAARRPGLGWQVIAFANEEDIEDFDVPTEFTDRATGGRLPALNVNVTYDLDVAPAGDPELDAVLETFGLIRVATLPDDA</sequence>
<gene>
    <name evidence="1" type="ORF">GX576_07550</name>
</gene>
<protein>
    <submittedName>
        <fullName evidence="1">Uncharacterized protein</fullName>
    </submittedName>
</protein>
<dbReference type="EMBL" id="JAAYYV010000200">
    <property type="protein sequence ID" value="NLF54237.1"/>
    <property type="molecule type" value="Genomic_DNA"/>
</dbReference>
<dbReference type="Proteomes" id="UP000536534">
    <property type="component" value="Unassembled WGS sequence"/>
</dbReference>
<organism evidence="1 2">
    <name type="scientific">Thauera phenolivorans</name>
    <dbReference type="NCBI Taxonomy" id="1792543"/>
    <lineage>
        <taxon>Bacteria</taxon>
        <taxon>Pseudomonadati</taxon>
        <taxon>Pseudomonadota</taxon>
        <taxon>Betaproteobacteria</taxon>
        <taxon>Rhodocyclales</taxon>
        <taxon>Zoogloeaceae</taxon>
        <taxon>Thauera</taxon>
    </lineage>
</organism>
<evidence type="ECO:0000313" key="1">
    <source>
        <dbReference type="EMBL" id="NLF54237.1"/>
    </source>
</evidence>
<proteinExistence type="predicted"/>
<accession>A0A7X7R7Z2</accession>
<evidence type="ECO:0000313" key="2">
    <source>
        <dbReference type="Proteomes" id="UP000536534"/>
    </source>
</evidence>
<comment type="caution">
    <text evidence="1">The sequence shown here is derived from an EMBL/GenBank/DDBJ whole genome shotgun (WGS) entry which is preliminary data.</text>
</comment>
<dbReference type="AlphaFoldDB" id="A0A7X7R7Z2"/>